<dbReference type="EMBL" id="BARW01023526">
    <property type="protein sequence ID" value="GAI96671.1"/>
    <property type="molecule type" value="Genomic_DNA"/>
</dbReference>
<keyword evidence="1" id="KW-0472">Membrane</keyword>
<feature type="transmembrane region" description="Helical" evidence="1">
    <location>
        <begin position="32"/>
        <end position="48"/>
    </location>
</feature>
<sequence>MKQWARIVISVLVIVGFFVLAGIKILPAEVTIAIVSGGVSSVITYWFKEKEIDRLLGRKE</sequence>
<evidence type="ECO:0000313" key="2">
    <source>
        <dbReference type="EMBL" id="GAI96671.1"/>
    </source>
</evidence>
<name>X1TZ74_9ZZZZ</name>
<gene>
    <name evidence="2" type="ORF">S12H4_38992</name>
</gene>
<keyword evidence="1" id="KW-0812">Transmembrane</keyword>
<protein>
    <submittedName>
        <fullName evidence="2">Uncharacterized protein</fullName>
    </submittedName>
</protein>
<comment type="caution">
    <text evidence="2">The sequence shown here is derived from an EMBL/GenBank/DDBJ whole genome shotgun (WGS) entry which is preliminary data.</text>
</comment>
<reference evidence="2" key="1">
    <citation type="journal article" date="2014" name="Front. Microbiol.">
        <title>High frequency of phylogenetically diverse reductive dehalogenase-homologous genes in deep subseafloor sedimentary metagenomes.</title>
        <authorList>
            <person name="Kawai M."/>
            <person name="Futagami T."/>
            <person name="Toyoda A."/>
            <person name="Takaki Y."/>
            <person name="Nishi S."/>
            <person name="Hori S."/>
            <person name="Arai W."/>
            <person name="Tsubouchi T."/>
            <person name="Morono Y."/>
            <person name="Uchiyama I."/>
            <person name="Ito T."/>
            <person name="Fujiyama A."/>
            <person name="Inagaki F."/>
            <person name="Takami H."/>
        </authorList>
    </citation>
    <scope>NUCLEOTIDE SEQUENCE</scope>
    <source>
        <strain evidence="2">Expedition CK06-06</strain>
    </source>
</reference>
<feature type="transmembrane region" description="Helical" evidence="1">
    <location>
        <begin position="7"/>
        <end position="26"/>
    </location>
</feature>
<evidence type="ECO:0000256" key="1">
    <source>
        <dbReference type="SAM" id="Phobius"/>
    </source>
</evidence>
<proteinExistence type="predicted"/>
<accession>X1TZ74</accession>
<keyword evidence="1" id="KW-1133">Transmembrane helix</keyword>
<organism evidence="2">
    <name type="scientific">marine sediment metagenome</name>
    <dbReference type="NCBI Taxonomy" id="412755"/>
    <lineage>
        <taxon>unclassified sequences</taxon>
        <taxon>metagenomes</taxon>
        <taxon>ecological metagenomes</taxon>
    </lineage>
</organism>
<dbReference type="AlphaFoldDB" id="X1TZ74"/>